<dbReference type="eggNOG" id="ENOG5033XN1">
    <property type="taxonomic scope" value="Bacteria"/>
</dbReference>
<dbReference type="HOGENOM" id="CLU_362851_0_0_5"/>
<feature type="region of interest" description="Disordered" evidence="1">
    <location>
        <begin position="453"/>
        <end position="476"/>
    </location>
</feature>
<gene>
    <name evidence="2" type="ordered locus">mll4969</name>
</gene>
<dbReference type="EMBL" id="BA000012">
    <property type="protein sequence ID" value="BAB51502.1"/>
    <property type="molecule type" value="Genomic_DNA"/>
</dbReference>
<evidence type="ECO:0000313" key="2">
    <source>
        <dbReference type="EMBL" id="BAB51502.1"/>
    </source>
</evidence>
<reference evidence="2 3" key="1">
    <citation type="journal article" date="2000" name="DNA Res.">
        <title>Complete genome structure of the nitrogen-fixing symbiotic bacterium Mesorhizobium loti.</title>
        <authorList>
            <person name="Kaneko T."/>
            <person name="Nakamura Y."/>
            <person name="Sato S."/>
            <person name="Asamizu E."/>
            <person name="Kato T."/>
            <person name="Sasamoto S."/>
            <person name="Watanabe A."/>
            <person name="Idesawa K."/>
            <person name="Ishikawa A."/>
            <person name="Kawashima K."/>
            <person name="Kimura T."/>
            <person name="Kishida Y."/>
            <person name="Kiyokawa C."/>
            <person name="Kohara M."/>
            <person name="Matsumoto M."/>
            <person name="Matsuno A."/>
            <person name="Mochizuki Y."/>
            <person name="Nakayama S."/>
            <person name="Nakazaki N."/>
            <person name="Shimpo S."/>
            <person name="Sugimoto M."/>
            <person name="Takeuchi C."/>
            <person name="Yamada M."/>
            <person name="Tabata S."/>
        </authorList>
    </citation>
    <scope>NUCLEOTIDE SEQUENCE [LARGE SCALE GENOMIC DNA]</scope>
    <source>
        <strain evidence="3">LMG 29417 / CECT 9101 / MAFF 303099</strain>
    </source>
</reference>
<organism evidence="2 3">
    <name type="scientific">Mesorhizobium japonicum (strain LMG 29417 / CECT 9101 / MAFF 303099)</name>
    <name type="common">Mesorhizobium loti (strain MAFF 303099)</name>
    <dbReference type="NCBI Taxonomy" id="266835"/>
    <lineage>
        <taxon>Bacteria</taxon>
        <taxon>Pseudomonadati</taxon>
        <taxon>Pseudomonadota</taxon>
        <taxon>Alphaproteobacteria</taxon>
        <taxon>Hyphomicrobiales</taxon>
        <taxon>Phyllobacteriaceae</taxon>
        <taxon>Mesorhizobium</taxon>
    </lineage>
</organism>
<protein>
    <submittedName>
        <fullName evidence="2">Mll4969 protein</fullName>
    </submittedName>
</protein>
<feature type="region of interest" description="Disordered" evidence="1">
    <location>
        <begin position="1"/>
        <end position="34"/>
    </location>
</feature>
<dbReference type="AntiFam" id="ANF00095">
    <property type="entry name" value="Shadow ORF (opposite ABC transporters)"/>
</dbReference>
<feature type="compositionally biased region" description="Basic and acidic residues" evidence="1">
    <location>
        <begin position="9"/>
        <end position="33"/>
    </location>
</feature>
<feature type="compositionally biased region" description="Basic and acidic residues" evidence="1">
    <location>
        <begin position="57"/>
        <end position="66"/>
    </location>
</feature>
<dbReference type="KEGG" id="mlo:mll4969"/>
<dbReference type="AntiFam" id="ANF00142">
    <property type="entry name" value="Shadow ORF (opposite yadG)"/>
</dbReference>
<dbReference type="Proteomes" id="UP000000552">
    <property type="component" value="Chromosome"/>
</dbReference>
<accession>Q98CW9</accession>
<proteinExistence type="predicted"/>
<feature type="compositionally biased region" description="Basic and acidic residues" evidence="1">
    <location>
        <begin position="205"/>
        <end position="224"/>
    </location>
</feature>
<sequence>MAGRRDRTRVHGEIDRRQRRQHAADDIGGHDDAAGADAGIFRRLLILADGVEIAAEHRPVQHHPHDDGDDDQRDETVGHAIGPPGRQEFELGKILAEGETGGAVGGVEAGDAAIDQEAAQGDDEGLQLQPGDQPAMHQADDGAKRDDQHEGQRPVQFAHGDEVDEQCSQQRHHRADRQLDAAGDDDEGLADRQDAEQADQVRGVGKVDRQEEARIDDGHDRADHQDQDQQAEIFLAHRRLPNSCLGRLRGLAAQKLFRLLAHRQQQHVFLAELVLVENARDLALMHDGDAVGHADHLLHVAGDHQHGDAGIGQGAHQPVDFRLGADVDAARRLVEDHHLRVHGQPLAEHDLLLVAARQRAGARLHRRRLDAEIFLLLLGGCRLSACRDQRTPGMRRQIGQRNVLGDRQVEQDAGQLAVFRHQENAVRDGVGRRTQHKRLAVELERAAEAAVDAEEHAGELSAAGADEAGKAEDLAAPDIEVDRPAGIGRGADGFGRKCHGARGTRGLGGLLALLQHAPDHQLDHLVVVDVALAQRAGQHAVAQHDDAVGDTLDLVQAVRNEDDADAVGLQRLDDVEQFVGLGERQAGCRLVEDDQPCLDRQRLGDLDHLLLRQRQGSDLRIGGEIGADALQERRHHLAQLRAVDEFQRPGAQRLAAEEDVGGDVEIFEQIEFLVDEGDARTQAAFDTQPLMGGAVDRDRAGVRRGDAAEDLHQGRLAGAVLADQADDLARPDLHGEAIQRDDARIGLAHALEAEERRGRCDGCIGIVHHA</sequence>
<feature type="region of interest" description="Disordered" evidence="1">
    <location>
        <begin position="121"/>
        <end position="224"/>
    </location>
</feature>
<feature type="region of interest" description="Disordered" evidence="1">
    <location>
        <begin position="57"/>
        <end position="87"/>
    </location>
</feature>
<evidence type="ECO:0000256" key="1">
    <source>
        <dbReference type="SAM" id="MobiDB-lite"/>
    </source>
</evidence>
<evidence type="ECO:0000313" key="3">
    <source>
        <dbReference type="Proteomes" id="UP000000552"/>
    </source>
</evidence>
<feature type="compositionally biased region" description="Basic and acidic residues" evidence="1">
    <location>
        <begin position="138"/>
        <end position="152"/>
    </location>
</feature>
<name>Q98CW9_RHILO</name>
<dbReference type="AlphaFoldDB" id="Q98CW9"/>